<dbReference type="AlphaFoldDB" id="A0A327Z8T1"/>
<protein>
    <submittedName>
        <fullName evidence="4">LPXTG-motif cell wall-anchored protein</fullName>
    </submittedName>
</protein>
<keyword evidence="2" id="KW-0812">Transmembrane</keyword>
<accession>A0A327Z8T1</accession>
<dbReference type="Pfam" id="PF03752">
    <property type="entry name" value="ALF"/>
    <property type="match status" value="1"/>
</dbReference>
<evidence type="ECO:0000256" key="1">
    <source>
        <dbReference type="SAM" id="MobiDB-lite"/>
    </source>
</evidence>
<keyword evidence="5" id="KW-1185">Reference proteome</keyword>
<sequence length="257" mass="26092">MRRMILAGGVVALALLIPAAPATAQAATPGLDAACQTVERKLFKDIRELITIDLETATDVEIRVVANRILAAAKTDSLPVLPGAIQDRLDGTADDLRAFLKKGVQTAWTVALRISVNRTMTDAGANVQAAAQKVLGNGTIDAFLTYLNEDLYTARALDCASQPTPTASASPSTTPSATPSTSPSATASTSPSATTTATPAATPSASTDAPAGEDGEDGGLPVTGTDTGTMAGVGGALLLLGGAGYLIGRRRRSRFVA</sequence>
<gene>
    <name evidence="4" type="ORF">B0I29_110149</name>
</gene>
<feature type="compositionally biased region" description="Low complexity" evidence="1">
    <location>
        <begin position="161"/>
        <end position="210"/>
    </location>
</feature>
<dbReference type="RefSeq" id="WP_111650948.1">
    <property type="nucleotide sequence ID" value="NZ_JACHWI010000004.1"/>
</dbReference>
<feature type="transmembrane region" description="Helical" evidence="2">
    <location>
        <begin position="230"/>
        <end position="248"/>
    </location>
</feature>
<evidence type="ECO:0000313" key="4">
    <source>
        <dbReference type="EMBL" id="RAK35395.1"/>
    </source>
</evidence>
<feature type="chain" id="PRO_5016394634" evidence="3">
    <location>
        <begin position="27"/>
        <end position="257"/>
    </location>
</feature>
<dbReference type="EMBL" id="QLMJ01000010">
    <property type="protein sequence ID" value="RAK35395.1"/>
    <property type="molecule type" value="Genomic_DNA"/>
</dbReference>
<dbReference type="Proteomes" id="UP000249341">
    <property type="component" value="Unassembled WGS sequence"/>
</dbReference>
<comment type="caution">
    <text evidence="4">The sequence shown here is derived from an EMBL/GenBank/DDBJ whole genome shotgun (WGS) entry which is preliminary data.</text>
</comment>
<feature type="signal peptide" evidence="3">
    <location>
        <begin position="1"/>
        <end position="26"/>
    </location>
</feature>
<evidence type="ECO:0000313" key="5">
    <source>
        <dbReference type="Proteomes" id="UP000249341"/>
    </source>
</evidence>
<keyword evidence="3" id="KW-0732">Signal</keyword>
<keyword evidence="2" id="KW-1133">Transmembrane helix</keyword>
<evidence type="ECO:0000256" key="2">
    <source>
        <dbReference type="SAM" id="Phobius"/>
    </source>
</evidence>
<evidence type="ECO:0000256" key="3">
    <source>
        <dbReference type="SAM" id="SignalP"/>
    </source>
</evidence>
<organism evidence="4 5">
    <name type="scientific">Actinoplanes lutulentus</name>
    <dbReference type="NCBI Taxonomy" id="1287878"/>
    <lineage>
        <taxon>Bacteria</taxon>
        <taxon>Bacillati</taxon>
        <taxon>Actinomycetota</taxon>
        <taxon>Actinomycetes</taxon>
        <taxon>Micromonosporales</taxon>
        <taxon>Micromonosporaceae</taxon>
        <taxon>Actinoplanes</taxon>
    </lineage>
</organism>
<keyword evidence="2" id="KW-0472">Membrane</keyword>
<reference evidence="4 5" key="1">
    <citation type="submission" date="2018-06" db="EMBL/GenBank/DDBJ databases">
        <title>Genomic Encyclopedia of Type Strains, Phase III (KMG-III): the genomes of soil and plant-associated and newly described type strains.</title>
        <authorList>
            <person name="Whitman W."/>
        </authorList>
    </citation>
    <scope>NUCLEOTIDE SEQUENCE [LARGE SCALE GENOMIC DNA]</scope>
    <source>
        <strain evidence="4 5">CGMCC 4.7090</strain>
    </source>
</reference>
<dbReference type="NCBIfam" id="TIGR01167">
    <property type="entry name" value="LPXTG_anchor"/>
    <property type="match status" value="1"/>
</dbReference>
<dbReference type="InterPro" id="IPR005506">
    <property type="entry name" value="DUF312_ALF"/>
</dbReference>
<feature type="region of interest" description="Disordered" evidence="1">
    <location>
        <begin position="161"/>
        <end position="227"/>
    </location>
</feature>
<dbReference type="OrthoDB" id="3386003at2"/>
<proteinExistence type="predicted"/>
<name>A0A327Z8T1_9ACTN</name>